<dbReference type="GO" id="GO:0071555">
    <property type="term" value="P:cell wall organization"/>
    <property type="evidence" value="ECO:0007669"/>
    <property type="project" value="UniProtKB-KW"/>
</dbReference>
<feature type="transmembrane region" description="Helical" evidence="22">
    <location>
        <begin position="360"/>
        <end position="379"/>
    </location>
</feature>
<name>H6SNF6_PARPM</name>
<evidence type="ECO:0000256" key="9">
    <source>
        <dbReference type="ARBA" id="ARBA00022984"/>
    </source>
</evidence>
<feature type="transmembrane region" description="Helical" evidence="22">
    <location>
        <begin position="77"/>
        <end position="96"/>
    </location>
</feature>
<sequence>MPRGTSSRALSIVGKSFGRWWPPYRPREAAHDLTRRHRPCPAPGAPTPARPARATVAPSFTRLDTSLLGRWWWTVDWVLLGAISVLMAVGLLLILAAGPPAAGRIGAGTYHFVQRQVVFVPLALLLMLGVSVLPVLWVRRFAVTTFAFFFIALMLVPLLGQNVNGAVRWIPLGPFALQPSEFIKPTFAVVTAWMFAADRSQENFPGTLIAIGMMAVVGGLLVSQPDFGMTMVIAAVWGTQFFLAGLSLFWVALLAACGIGGAVLAYHALPHVQSRVDRFLDPASGDQYQIRQSMRAFTEGGLFGRGPGEGRVKQFLPDAHTDFIFAVAGEEFGIFLCLLIVALFGFIISRAAVRLRRENSLFVLLAVGGLLTQIGLQALVNMASSLSMMPTKGMTLPFISYGGSSLLSTALSMGMILALTRRRAPGDPL</sequence>
<dbReference type="AlphaFoldDB" id="H6SNF6"/>
<dbReference type="EC" id="2.4.99.28" evidence="19"/>
<comment type="catalytic activity">
    <reaction evidence="20">
        <text>[GlcNAc-(1-&gt;4)-Mur2Ac(oyl-L-Ala-gamma-D-Glu-L-Lys-D-Ala-D-Ala)](n)-di-trans,octa-cis-undecaprenyl diphosphate + beta-D-GlcNAc-(1-&gt;4)-Mur2Ac(oyl-L-Ala-gamma-D-Glu-L-Lys-D-Ala-D-Ala)-di-trans,octa-cis-undecaprenyl diphosphate = [GlcNAc-(1-&gt;4)-Mur2Ac(oyl-L-Ala-gamma-D-Glu-L-Lys-D-Ala-D-Ala)](n+1)-di-trans,octa-cis-undecaprenyl diphosphate + di-trans,octa-cis-undecaprenyl diphosphate + H(+)</text>
        <dbReference type="Rhea" id="RHEA:23708"/>
        <dbReference type="Rhea" id="RHEA-COMP:9602"/>
        <dbReference type="Rhea" id="RHEA-COMP:9603"/>
        <dbReference type="ChEBI" id="CHEBI:15378"/>
        <dbReference type="ChEBI" id="CHEBI:58405"/>
        <dbReference type="ChEBI" id="CHEBI:60033"/>
        <dbReference type="ChEBI" id="CHEBI:78435"/>
        <dbReference type="EC" id="2.4.99.28"/>
    </reaction>
</comment>
<dbReference type="GO" id="GO:0051301">
    <property type="term" value="P:cell division"/>
    <property type="evidence" value="ECO:0007669"/>
    <property type="project" value="UniProtKB-KW"/>
</dbReference>
<evidence type="ECO:0000256" key="15">
    <source>
        <dbReference type="ARBA" id="ARBA00033270"/>
    </source>
</evidence>
<evidence type="ECO:0000256" key="14">
    <source>
        <dbReference type="ARBA" id="ARBA00032370"/>
    </source>
</evidence>
<accession>H6SNF6</accession>
<dbReference type="PATRIC" id="fig|1150469.3.peg.3025"/>
<evidence type="ECO:0000256" key="1">
    <source>
        <dbReference type="ARBA" id="ARBA00004651"/>
    </source>
</evidence>
<dbReference type="InterPro" id="IPR001182">
    <property type="entry name" value="FtsW/RodA"/>
</dbReference>
<dbReference type="Pfam" id="PF01098">
    <property type="entry name" value="FTSW_RODA_SPOVE"/>
    <property type="match status" value="1"/>
</dbReference>
<keyword evidence="11 22" id="KW-0472">Membrane</keyword>
<dbReference type="PANTHER" id="PTHR30474:SF2">
    <property type="entry name" value="PEPTIDOGLYCAN GLYCOSYLTRANSFERASE FTSW-RELATED"/>
    <property type="match status" value="1"/>
</dbReference>
<keyword evidence="9" id="KW-0573">Peptidoglycan synthesis</keyword>
<feature type="transmembrane region" description="Helical" evidence="22">
    <location>
        <begin position="323"/>
        <end position="348"/>
    </location>
</feature>
<dbReference type="HOGENOM" id="CLU_029243_1_1_5"/>
<reference evidence="23 24" key="1">
    <citation type="submission" date="2012-02" db="EMBL/GenBank/DDBJ databases">
        <title>Shotgun genome sequence of Phaeospirillum photometricum DSM 122.</title>
        <authorList>
            <person name="Duquesne K."/>
            <person name="Sturgis J."/>
        </authorList>
    </citation>
    <scope>NUCLEOTIDE SEQUENCE [LARGE SCALE GENOMIC DNA]</scope>
    <source>
        <strain evidence="24">DSM122</strain>
    </source>
</reference>
<feature type="compositionally biased region" description="Pro residues" evidence="21">
    <location>
        <begin position="40"/>
        <end position="49"/>
    </location>
</feature>
<dbReference type="eggNOG" id="COG0772">
    <property type="taxonomic scope" value="Bacteria"/>
</dbReference>
<dbReference type="Proteomes" id="UP000033220">
    <property type="component" value="Chromosome DSM 122"/>
</dbReference>
<feature type="transmembrane region" description="Helical" evidence="22">
    <location>
        <begin position="143"/>
        <end position="160"/>
    </location>
</feature>
<dbReference type="GO" id="GO:0032153">
    <property type="term" value="C:cell division site"/>
    <property type="evidence" value="ECO:0007669"/>
    <property type="project" value="TreeGrafter"/>
</dbReference>
<dbReference type="NCBIfam" id="TIGR02614">
    <property type="entry name" value="ftsW"/>
    <property type="match status" value="1"/>
</dbReference>
<dbReference type="GO" id="GO:0009252">
    <property type="term" value="P:peptidoglycan biosynthetic process"/>
    <property type="evidence" value="ECO:0007669"/>
    <property type="project" value="UniProtKB-KW"/>
</dbReference>
<evidence type="ECO:0000256" key="12">
    <source>
        <dbReference type="ARBA" id="ARBA00023306"/>
    </source>
</evidence>
<keyword evidence="13" id="KW-0961">Cell wall biogenesis/degradation</keyword>
<proteinExistence type="inferred from homology"/>
<evidence type="ECO:0000256" key="7">
    <source>
        <dbReference type="ARBA" id="ARBA00022692"/>
    </source>
</evidence>
<keyword evidence="4" id="KW-0132">Cell division</keyword>
<evidence type="ECO:0000256" key="2">
    <source>
        <dbReference type="ARBA" id="ARBA00004752"/>
    </source>
</evidence>
<dbReference type="PANTHER" id="PTHR30474">
    <property type="entry name" value="CELL CYCLE PROTEIN"/>
    <property type="match status" value="1"/>
</dbReference>
<organism evidence="23 24">
    <name type="scientific">Pararhodospirillum photometricum DSM 122</name>
    <dbReference type="NCBI Taxonomy" id="1150469"/>
    <lineage>
        <taxon>Bacteria</taxon>
        <taxon>Pseudomonadati</taxon>
        <taxon>Pseudomonadota</taxon>
        <taxon>Alphaproteobacteria</taxon>
        <taxon>Rhodospirillales</taxon>
        <taxon>Rhodospirillaceae</taxon>
        <taxon>Pararhodospirillum</taxon>
    </lineage>
</organism>
<evidence type="ECO:0000256" key="4">
    <source>
        <dbReference type="ARBA" id="ARBA00022618"/>
    </source>
</evidence>
<dbReference type="GO" id="GO:0005886">
    <property type="term" value="C:plasma membrane"/>
    <property type="evidence" value="ECO:0007669"/>
    <property type="project" value="UniProtKB-SubCell"/>
</dbReference>
<evidence type="ECO:0000313" key="24">
    <source>
        <dbReference type="Proteomes" id="UP000033220"/>
    </source>
</evidence>
<evidence type="ECO:0000256" key="13">
    <source>
        <dbReference type="ARBA" id="ARBA00023316"/>
    </source>
</evidence>
<keyword evidence="5" id="KW-0328">Glycosyltransferase</keyword>
<keyword evidence="8" id="KW-0133">Cell shape</keyword>
<dbReference type="InterPro" id="IPR013437">
    <property type="entry name" value="FtsW"/>
</dbReference>
<keyword evidence="24" id="KW-1185">Reference proteome</keyword>
<evidence type="ECO:0000256" key="11">
    <source>
        <dbReference type="ARBA" id="ARBA00023136"/>
    </source>
</evidence>
<evidence type="ECO:0000256" key="3">
    <source>
        <dbReference type="ARBA" id="ARBA00022475"/>
    </source>
</evidence>
<feature type="transmembrane region" description="Helical" evidence="22">
    <location>
        <begin position="399"/>
        <end position="419"/>
    </location>
</feature>
<comment type="subcellular location">
    <subcellularLocation>
        <location evidence="1">Cell membrane</location>
        <topology evidence="1">Multi-pass membrane protein</topology>
    </subcellularLocation>
</comment>
<comment type="similarity">
    <text evidence="16">Belongs to the SEDS family. FtsW subfamily.</text>
</comment>
<feature type="region of interest" description="Disordered" evidence="21">
    <location>
        <begin position="32"/>
        <end position="52"/>
    </location>
</feature>
<evidence type="ECO:0000256" key="22">
    <source>
        <dbReference type="SAM" id="Phobius"/>
    </source>
</evidence>
<evidence type="ECO:0000256" key="18">
    <source>
        <dbReference type="ARBA" id="ARBA00041418"/>
    </source>
</evidence>
<dbReference type="GO" id="GO:0008955">
    <property type="term" value="F:peptidoglycan glycosyltransferase activity"/>
    <property type="evidence" value="ECO:0007669"/>
    <property type="project" value="UniProtKB-EC"/>
</dbReference>
<dbReference type="GO" id="GO:0008360">
    <property type="term" value="P:regulation of cell shape"/>
    <property type="evidence" value="ECO:0007669"/>
    <property type="project" value="UniProtKB-KW"/>
</dbReference>
<feature type="transmembrane region" description="Helical" evidence="22">
    <location>
        <begin position="242"/>
        <end position="269"/>
    </location>
</feature>
<dbReference type="STRING" id="1150469.RSPPHO_02661"/>
<keyword evidence="6" id="KW-0808">Transferase</keyword>
<evidence type="ECO:0000313" key="23">
    <source>
        <dbReference type="EMBL" id="CCG09287.1"/>
    </source>
</evidence>
<keyword evidence="10 22" id="KW-1133">Transmembrane helix</keyword>
<feature type="transmembrane region" description="Helical" evidence="22">
    <location>
        <begin position="117"/>
        <end position="137"/>
    </location>
</feature>
<dbReference type="KEGG" id="rpm:RSPPHO_02661"/>
<evidence type="ECO:0000256" key="5">
    <source>
        <dbReference type="ARBA" id="ARBA00022676"/>
    </source>
</evidence>
<evidence type="ECO:0000256" key="20">
    <source>
        <dbReference type="ARBA" id="ARBA00049902"/>
    </source>
</evidence>
<dbReference type="EMBL" id="HE663493">
    <property type="protein sequence ID" value="CCG09287.1"/>
    <property type="molecule type" value="Genomic_DNA"/>
</dbReference>
<gene>
    <name evidence="23" type="ORF">RSPPHO_02661</name>
</gene>
<feature type="transmembrane region" description="Helical" evidence="22">
    <location>
        <begin position="203"/>
        <end position="222"/>
    </location>
</feature>
<protein>
    <recommendedName>
        <fullName evidence="17">Probable peptidoglycan glycosyltransferase FtsW</fullName>
        <ecNumber evidence="19">2.4.99.28</ecNumber>
    </recommendedName>
    <alternativeName>
        <fullName evidence="18">Cell division protein FtsW</fullName>
    </alternativeName>
    <alternativeName>
        <fullName evidence="15">Cell wall polymerase</fullName>
    </alternativeName>
    <alternativeName>
        <fullName evidence="14">Peptidoglycan polymerase</fullName>
    </alternativeName>
</protein>
<evidence type="ECO:0000256" key="19">
    <source>
        <dbReference type="ARBA" id="ARBA00044770"/>
    </source>
</evidence>
<dbReference type="GO" id="GO:0015648">
    <property type="term" value="F:lipid-linked peptidoglycan transporter activity"/>
    <property type="evidence" value="ECO:0007669"/>
    <property type="project" value="TreeGrafter"/>
</dbReference>
<comment type="pathway">
    <text evidence="2">Cell wall biogenesis; peptidoglycan biosynthesis.</text>
</comment>
<evidence type="ECO:0000256" key="16">
    <source>
        <dbReference type="ARBA" id="ARBA00038053"/>
    </source>
</evidence>
<evidence type="ECO:0000256" key="21">
    <source>
        <dbReference type="SAM" id="MobiDB-lite"/>
    </source>
</evidence>
<keyword evidence="7 22" id="KW-0812">Transmembrane</keyword>
<evidence type="ECO:0000256" key="10">
    <source>
        <dbReference type="ARBA" id="ARBA00022989"/>
    </source>
</evidence>
<evidence type="ECO:0000256" key="8">
    <source>
        <dbReference type="ARBA" id="ARBA00022960"/>
    </source>
</evidence>
<keyword evidence="3" id="KW-1003">Cell membrane</keyword>
<evidence type="ECO:0000256" key="6">
    <source>
        <dbReference type="ARBA" id="ARBA00022679"/>
    </source>
</evidence>
<keyword evidence="12" id="KW-0131">Cell cycle</keyword>
<evidence type="ECO:0000256" key="17">
    <source>
        <dbReference type="ARBA" id="ARBA00041185"/>
    </source>
</evidence>